<keyword evidence="2" id="KW-1133">Transmembrane helix</keyword>
<keyword evidence="2" id="KW-0472">Membrane</keyword>
<reference evidence="3" key="1">
    <citation type="submission" date="2019-11" db="EMBL/GenBank/DDBJ databases">
        <authorList>
            <person name="Liu Y."/>
            <person name="Hou J."/>
            <person name="Li T.-Q."/>
            <person name="Guan C.-H."/>
            <person name="Wu X."/>
            <person name="Wu H.-Z."/>
            <person name="Ling F."/>
            <person name="Zhang R."/>
            <person name="Shi X.-G."/>
            <person name="Ren J.-P."/>
            <person name="Chen E.-F."/>
            <person name="Sun J.-M."/>
        </authorList>
    </citation>
    <scope>NUCLEOTIDE SEQUENCE</scope>
    <source>
        <strain evidence="3">Adult_tree_wgs_1</strain>
        <tissue evidence="3">Leaves</tissue>
    </source>
</reference>
<protein>
    <recommendedName>
        <fullName evidence="5">Glutaminyl-peptide cyclotransferase</fullName>
    </recommendedName>
</protein>
<keyword evidence="2" id="KW-0812">Transmembrane</keyword>
<gene>
    <name evidence="3" type="ORF">RHSIM_Rhsim09G0200700</name>
</gene>
<organism evidence="3 4">
    <name type="scientific">Rhododendron simsii</name>
    <name type="common">Sims's rhododendron</name>
    <dbReference type="NCBI Taxonomy" id="118357"/>
    <lineage>
        <taxon>Eukaryota</taxon>
        <taxon>Viridiplantae</taxon>
        <taxon>Streptophyta</taxon>
        <taxon>Embryophyta</taxon>
        <taxon>Tracheophyta</taxon>
        <taxon>Spermatophyta</taxon>
        <taxon>Magnoliopsida</taxon>
        <taxon>eudicotyledons</taxon>
        <taxon>Gunneridae</taxon>
        <taxon>Pentapetalae</taxon>
        <taxon>asterids</taxon>
        <taxon>Ericales</taxon>
        <taxon>Ericaceae</taxon>
        <taxon>Ericoideae</taxon>
        <taxon>Rhodoreae</taxon>
        <taxon>Rhododendron</taxon>
    </lineage>
</organism>
<dbReference type="PANTHER" id="PTHR31270:SF1">
    <property type="entry name" value="GLUTAMINYL-PEPTIDE CYCLOTRANSFERASE"/>
    <property type="match status" value="1"/>
</dbReference>
<dbReference type="InterPro" id="IPR011044">
    <property type="entry name" value="Quino_amine_DH_bsu"/>
</dbReference>
<dbReference type="Pfam" id="PF05096">
    <property type="entry name" value="Glu_cyclase_2"/>
    <property type="match status" value="2"/>
</dbReference>
<sequence>MAGGSLRKKRANKRSTSPKAAQAPMAFESSFPSSRSNYRKISLLAMVSLVVCVVVVLSISSSTWGGFGFDVPLDQFYSIEVVNEFPHDPRAFTQGLLYGGNDTLFESTGLRGQSSIRKVALQTGKVQALHKMDDSYFGEGLTLLGDRLFQVTWMENIGFIYDRNNFSKVCASPFPYAIFFENMGSSITDTWFSQGKEGFGTERIEKVGMLGYDAFPKHKFEKFTHQMQDGWGLATDGKVLFGSDGTSTLYQIDPQTLKVVRKHIVKYKDHEVPNLNELEYINGEIWANVWQTDCIARISYEDGIVLGWILLPNLRQGLLAAGSRNIDVLNGIAWDRDQNRIFVTGKLWPKLYEIKLQPVLQPLGRKLSNGAIEQMCIRMPVQFANP</sequence>
<name>A0A834LCX3_RHOSS</name>
<dbReference type="GO" id="GO:0016603">
    <property type="term" value="F:glutaminyl-peptide cyclotransferase activity"/>
    <property type="evidence" value="ECO:0007669"/>
    <property type="project" value="InterPro"/>
</dbReference>
<keyword evidence="4" id="KW-1185">Reference proteome</keyword>
<dbReference type="AlphaFoldDB" id="A0A834LCX3"/>
<proteinExistence type="predicted"/>
<dbReference type="Proteomes" id="UP000626092">
    <property type="component" value="Unassembled WGS sequence"/>
</dbReference>
<evidence type="ECO:0008006" key="5">
    <source>
        <dbReference type="Google" id="ProtNLM"/>
    </source>
</evidence>
<evidence type="ECO:0000256" key="2">
    <source>
        <dbReference type="SAM" id="Phobius"/>
    </source>
</evidence>
<evidence type="ECO:0000256" key="1">
    <source>
        <dbReference type="SAM" id="MobiDB-lite"/>
    </source>
</evidence>
<dbReference type="SUPFAM" id="SSF50969">
    <property type="entry name" value="YVTN repeat-like/Quinoprotein amine dehydrogenase"/>
    <property type="match status" value="1"/>
</dbReference>
<dbReference type="OrthoDB" id="409395at2759"/>
<evidence type="ECO:0000313" key="3">
    <source>
        <dbReference type="EMBL" id="KAF7133543.1"/>
    </source>
</evidence>
<feature type="region of interest" description="Disordered" evidence="1">
    <location>
        <begin position="1"/>
        <end position="21"/>
    </location>
</feature>
<evidence type="ECO:0000313" key="4">
    <source>
        <dbReference type="Proteomes" id="UP000626092"/>
    </source>
</evidence>
<dbReference type="PANTHER" id="PTHR31270">
    <property type="entry name" value="GLUTAMINYL-PEPTIDE CYCLOTRANSFERASE"/>
    <property type="match status" value="1"/>
</dbReference>
<feature type="transmembrane region" description="Helical" evidence="2">
    <location>
        <begin position="43"/>
        <end position="67"/>
    </location>
</feature>
<comment type="caution">
    <text evidence="3">The sequence shown here is derived from an EMBL/GenBank/DDBJ whole genome shotgun (WGS) entry which is preliminary data.</text>
</comment>
<dbReference type="EMBL" id="WJXA01000009">
    <property type="protein sequence ID" value="KAF7133543.1"/>
    <property type="molecule type" value="Genomic_DNA"/>
</dbReference>
<accession>A0A834LCX3</accession>
<dbReference type="InterPro" id="IPR007788">
    <property type="entry name" value="QCT"/>
</dbReference>
<feature type="compositionally biased region" description="Basic residues" evidence="1">
    <location>
        <begin position="1"/>
        <end position="13"/>
    </location>
</feature>